<evidence type="ECO:0000313" key="2">
    <source>
        <dbReference type="EMBL" id="KAK8572396.1"/>
    </source>
</evidence>
<dbReference type="EMBL" id="JBBPBM010000008">
    <property type="protein sequence ID" value="KAK8572396.1"/>
    <property type="molecule type" value="Genomic_DNA"/>
</dbReference>
<name>A0ABR2F5Z8_9ROSI</name>
<gene>
    <name evidence="2" type="ORF">V6N12_028451</name>
</gene>
<evidence type="ECO:0000256" key="1">
    <source>
        <dbReference type="SAM" id="MobiDB-lite"/>
    </source>
</evidence>
<accession>A0ABR2F5Z8</accession>
<dbReference type="Proteomes" id="UP001472677">
    <property type="component" value="Unassembled WGS sequence"/>
</dbReference>
<feature type="region of interest" description="Disordered" evidence="1">
    <location>
        <begin position="1"/>
        <end position="29"/>
    </location>
</feature>
<protein>
    <submittedName>
        <fullName evidence="2">Uncharacterized protein</fullName>
    </submittedName>
</protein>
<evidence type="ECO:0000313" key="3">
    <source>
        <dbReference type="Proteomes" id="UP001472677"/>
    </source>
</evidence>
<reference evidence="2 3" key="1">
    <citation type="journal article" date="2024" name="G3 (Bethesda)">
        <title>Genome assembly of Hibiscus sabdariffa L. provides insights into metabolisms of medicinal natural products.</title>
        <authorList>
            <person name="Kim T."/>
        </authorList>
    </citation>
    <scope>NUCLEOTIDE SEQUENCE [LARGE SCALE GENOMIC DNA]</scope>
    <source>
        <strain evidence="2">TK-2024</strain>
        <tissue evidence="2">Old leaves</tissue>
    </source>
</reference>
<feature type="region of interest" description="Disordered" evidence="1">
    <location>
        <begin position="74"/>
        <end position="109"/>
    </location>
</feature>
<sequence length="126" mass="14030">MVVDRPQRRSNPKVMKSRQGNMHFPVSSSRFNPIFDATEDTPTKETLVVPIHEKVIARTTTPQSRLIVIAKRHAPPIARQPLHKGMLPPDKGGRKGRLIPQKPPDTSKAIVVSQHSKNVALHASEI</sequence>
<proteinExistence type="predicted"/>
<comment type="caution">
    <text evidence="2">The sequence shown here is derived from an EMBL/GenBank/DDBJ whole genome shotgun (WGS) entry which is preliminary data.</text>
</comment>
<keyword evidence="3" id="KW-1185">Reference proteome</keyword>
<organism evidence="2 3">
    <name type="scientific">Hibiscus sabdariffa</name>
    <name type="common">roselle</name>
    <dbReference type="NCBI Taxonomy" id="183260"/>
    <lineage>
        <taxon>Eukaryota</taxon>
        <taxon>Viridiplantae</taxon>
        <taxon>Streptophyta</taxon>
        <taxon>Embryophyta</taxon>
        <taxon>Tracheophyta</taxon>
        <taxon>Spermatophyta</taxon>
        <taxon>Magnoliopsida</taxon>
        <taxon>eudicotyledons</taxon>
        <taxon>Gunneridae</taxon>
        <taxon>Pentapetalae</taxon>
        <taxon>rosids</taxon>
        <taxon>malvids</taxon>
        <taxon>Malvales</taxon>
        <taxon>Malvaceae</taxon>
        <taxon>Malvoideae</taxon>
        <taxon>Hibiscus</taxon>
    </lineage>
</organism>